<evidence type="ECO:0000313" key="3">
    <source>
        <dbReference type="EMBL" id="CAF4820232.1"/>
    </source>
</evidence>
<organism evidence="3 4">
    <name type="scientific">Pieris macdunnoughi</name>
    <dbReference type="NCBI Taxonomy" id="345717"/>
    <lineage>
        <taxon>Eukaryota</taxon>
        <taxon>Metazoa</taxon>
        <taxon>Ecdysozoa</taxon>
        <taxon>Arthropoda</taxon>
        <taxon>Hexapoda</taxon>
        <taxon>Insecta</taxon>
        <taxon>Pterygota</taxon>
        <taxon>Neoptera</taxon>
        <taxon>Endopterygota</taxon>
        <taxon>Lepidoptera</taxon>
        <taxon>Glossata</taxon>
        <taxon>Ditrysia</taxon>
        <taxon>Papilionoidea</taxon>
        <taxon>Pieridae</taxon>
        <taxon>Pierinae</taxon>
        <taxon>Pieris</taxon>
    </lineage>
</organism>
<dbReference type="AlphaFoldDB" id="A0A821Q8W0"/>
<sequence>MDTRIPFIFLLISLSTSVLVRNERGSNAYNRNIFRKKRQTGYMYEKPSISFDLPSRTTSIPATTQTQIVNQMQMYYAYPVPSVANNDVGPSSSTGILDTEPITSTGTSGYNYQNQPRNEPVKTDGNIDYSNSGSQIVSGSGYNYEKPTTGMNDSNGNQKGVSYTSSGSGGYGNQNIAQTGNSYQNQNNIMQRGYTAKNVISTTRAGYDYKVPGIDTRQTGGGDTENIGYSSNGATSNGMLEYYSEKQNSRGIIQGSENTAKVGAVETGAFDTSGGYNYNVQNAGIMQAVGNTVNGPETIATSNAGGYYYEKQNIGSNQMDGNTVTVGISDIGPNVPESSDGYNNNIQSTGISQANGNNVNIGSGNSGTGGYSNYQSQPININQSDLNNDVGDSGYSYERQNVAVSQPVIKQEESSVSTSAPAYLPPIQSVDRPTESYLLPQLKQINAIQTVTSKTPTVNTNSPFLPKPSLSSNYLTPAMVNPTLEVTGLKPTVQTPVKYIPPKLPSVKPSIPNRTYITPNIEVNQDSNKSTNLLNDGQPTQHSGSLNGHQYLPPSNLYSPTVSPPASTYLPPV</sequence>
<reference evidence="3" key="1">
    <citation type="submission" date="2021-02" db="EMBL/GenBank/DDBJ databases">
        <authorList>
            <person name="Steward A R."/>
        </authorList>
    </citation>
    <scope>NUCLEOTIDE SEQUENCE</scope>
</reference>
<feature type="chain" id="PRO_5032634643" evidence="2">
    <location>
        <begin position="21"/>
        <end position="573"/>
    </location>
</feature>
<dbReference type="OrthoDB" id="7487824at2759"/>
<evidence type="ECO:0000313" key="4">
    <source>
        <dbReference type="Proteomes" id="UP000663880"/>
    </source>
</evidence>
<keyword evidence="4" id="KW-1185">Reference proteome</keyword>
<name>A0A821Q8W0_9NEOP</name>
<dbReference type="Proteomes" id="UP000663880">
    <property type="component" value="Unassembled WGS sequence"/>
</dbReference>
<feature type="signal peptide" evidence="2">
    <location>
        <begin position="1"/>
        <end position="20"/>
    </location>
</feature>
<dbReference type="EMBL" id="CAJOBZ010000008">
    <property type="protein sequence ID" value="CAF4820232.1"/>
    <property type="molecule type" value="Genomic_DNA"/>
</dbReference>
<evidence type="ECO:0000256" key="1">
    <source>
        <dbReference type="SAM" id="MobiDB-lite"/>
    </source>
</evidence>
<protein>
    <submittedName>
        <fullName evidence="3">Uncharacterized protein</fullName>
    </submittedName>
</protein>
<feature type="compositionally biased region" description="Polar residues" evidence="1">
    <location>
        <begin position="556"/>
        <end position="566"/>
    </location>
</feature>
<comment type="caution">
    <text evidence="3">The sequence shown here is derived from an EMBL/GenBank/DDBJ whole genome shotgun (WGS) entry which is preliminary data.</text>
</comment>
<feature type="compositionally biased region" description="Polar residues" evidence="1">
    <location>
        <begin position="524"/>
        <end position="548"/>
    </location>
</feature>
<accession>A0A821Q8W0</accession>
<feature type="region of interest" description="Disordered" evidence="1">
    <location>
        <begin position="104"/>
        <end position="138"/>
    </location>
</feature>
<feature type="compositionally biased region" description="Polar residues" evidence="1">
    <location>
        <begin position="104"/>
        <end position="117"/>
    </location>
</feature>
<keyword evidence="2" id="KW-0732">Signal</keyword>
<gene>
    <name evidence="3" type="ORF">PMACD_LOCUS4551</name>
</gene>
<evidence type="ECO:0000256" key="2">
    <source>
        <dbReference type="SAM" id="SignalP"/>
    </source>
</evidence>
<feature type="compositionally biased region" description="Polar residues" evidence="1">
    <location>
        <begin position="128"/>
        <end position="138"/>
    </location>
</feature>
<feature type="region of interest" description="Disordered" evidence="1">
    <location>
        <begin position="363"/>
        <end position="382"/>
    </location>
</feature>
<feature type="region of interest" description="Disordered" evidence="1">
    <location>
        <begin position="524"/>
        <end position="573"/>
    </location>
</feature>
<proteinExistence type="predicted"/>